<dbReference type="PANTHER" id="PTHR42684:SF3">
    <property type="entry name" value="ADENOSYLMETHIONINE-8-AMINO-7-OXONONANOATE AMINOTRANSFERASE"/>
    <property type="match status" value="1"/>
</dbReference>
<dbReference type="FunFam" id="3.40.640.10:FF:000014">
    <property type="entry name" value="Adenosylmethionine-8-amino-7-oxononanoate aminotransferase, probable"/>
    <property type="match status" value="1"/>
</dbReference>
<proteinExistence type="inferred from homology"/>
<keyword evidence="3" id="KW-0032">Aminotransferase</keyword>
<name>A0A9D4ZJ00_ADICA</name>
<protein>
    <recommendedName>
        <fullName evidence="9">Aminotransferase</fullName>
    </recommendedName>
</protein>
<dbReference type="SUPFAM" id="SSF53383">
    <property type="entry name" value="PLP-dependent transferases"/>
    <property type="match status" value="1"/>
</dbReference>
<evidence type="ECO:0000256" key="4">
    <source>
        <dbReference type="ARBA" id="ARBA00022679"/>
    </source>
</evidence>
<evidence type="ECO:0008006" key="9">
    <source>
        <dbReference type="Google" id="ProtNLM"/>
    </source>
</evidence>
<evidence type="ECO:0000256" key="5">
    <source>
        <dbReference type="ARBA" id="ARBA00022898"/>
    </source>
</evidence>
<evidence type="ECO:0000313" key="8">
    <source>
        <dbReference type="Proteomes" id="UP000886520"/>
    </source>
</evidence>
<evidence type="ECO:0000256" key="1">
    <source>
        <dbReference type="ARBA" id="ARBA00004173"/>
    </source>
</evidence>
<keyword evidence="8" id="KW-1185">Reference proteome</keyword>
<dbReference type="GO" id="GO:0009102">
    <property type="term" value="P:biotin biosynthetic process"/>
    <property type="evidence" value="ECO:0007669"/>
    <property type="project" value="TreeGrafter"/>
</dbReference>
<dbReference type="PIRSF" id="PIRSF000521">
    <property type="entry name" value="Transaminase_4ab_Lys_Orn"/>
    <property type="match status" value="1"/>
</dbReference>
<dbReference type="InterPro" id="IPR005814">
    <property type="entry name" value="Aminotrans_3"/>
</dbReference>
<keyword evidence="4" id="KW-0808">Transferase</keyword>
<dbReference type="OrthoDB" id="425114at2759"/>
<dbReference type="PROSITE" id="PS00600">
    <property type="entry name" value="AA_TRANSFER_CLASS_3"/>
    <property type="match status" value="1"/>
</dbReference>
<evidence type="ECO:0000256" key="2">
    <source>
        <dbReference type="ARBA" id="ARBA00008954"/>
    </source>
</evidence>
<dbReference type="EMBL" id="JABFUD020000007">
    <property type="protein sequence ID" value="KAI5077289.1"/>
    <property type="molecule type" value="Genomic_DNA"/>
</dbReference>
<dbReference type="AlphaFoldDB" id="A0A9D4ZJ00"/>
<dbReference type="InterPro" id="IPR049704">
    <property type="entry name" value="Aminotrans_3_PPA_site"/>
</dbReference>
<evidence type="ECO:0000256" key="3">
    <source>
        <dbReference type="ARBA" id="ARBA00022576"/>
    </source>
</evidence>
<dbReference type="InterPro" id="IPR015424">
    <property type="entry name" value="PyrdxlP-dep_Trfase"/>
</dbReference>
<dbReference type="Proteomes" id="UP000886520">
    <property type="component" value="Chromosome 7"/>
</dbReference>
<organism evidence="7 8">
    <name type="scientific">Adiantum capillus-veneris</name>
    <name type="common">Maidenhair fern</name>
    <dbReference type="NCBI Taxonomy" id="13818"/>
    <lineage>
        <taxon>Eukaryota</taxon>
        <taxon>Viridiplantae</taxon>
        <taxon>Streptophyta</taxon>
        <taxon>Embryophyta</taxon>
        <taxon>Tracheophyta</taxon>
        <taxon>Polypodiopsida</taxon>
        <taxon>Polypodiidae</taxon>
        <taxon>Polypodiales</taxon>
        <taxon>Pteridineae</taxon>
        <taxon>Pteridaceae</taxon>
        <taxon>Vittarioideae</taxon>
        <taxon>Adiantum</taxon>
    </lineage>
</organism>
<sequence length="439" mass="48921">MGVVDVHPLVIEKAEGIYVYDNQGRKFLDALAGLWCLALGGSEERLVEAATQQMKTLPFYHSFWNRTNKPALELAEVLVDYFKPFNMSKVFFTNSGSEANDSVVKLIWYYNNSLGRSKKKKFIAQLSGYHGSTGISGSLSGIPYMHQGFDLPFPFVVHCDSPHYYKNHKEGESEEEFATRLADNLERLIVKEGPENIAAFIAEPVMGSGGVIPPPTTYFEKVQRLLKKYDILFIADEVVCGFGRLGTTCGSEKYKLEPDFMILAKALSSAYLPIGALLTTKRIADVILDESNKHGQLGHGFTYGGHPVSCAVAIEAIKIYRERNIAEYVRNVSPVFQDGMRALNDSPIIGEIRGLGLIMAVEFSPSKDKYKPFPPEWGIGAHFRDECIKEGLLVRISKDMVLLSPALIITEEEIKLLISKFKVALKRTEKHVAELQKAG</sequence>
<gene>
    <name evidence="7" type="ORF">GOP47_0007113</name>
</gene>
<dbReference type="Gene3D" id="3.90.1150.10">
    <property type="entry name" value="Aspartate Aminotransferase, domain 1"/>
    <property type="match status" value="1"/>
</dbReference>
<dbReference type="PANTHER" id="PTHR42684">
    <property type="entry name" value="ADENOSYLMETHIONINE-8-AMINO-7-OXONONANOATE AMINOTRANSFERASE"/>
    <property type="match status" value="1"/>
</dbReference>
<keyword evidence="5 6" id="KW-0663">Pyridoxal phosphate</keyword>
<dbReference type="GO" id="GO:0005739">
    <property type="term" value="C:mitochondrion"/>
    <property type="evidence" value="ECO:0007669"/>
    <property type="project" value="UniProtKB-SubCell"/>
</dbReference>
<dbReference type="Gene3D" id="3.40.640.10">
    <property type="entry name" value="Type I PLP-dependent aspartate aminotransferase-like (Major domain)"/>
    <property type="match status" value="1"/>
</dbReference>
<accession>A0A9D4ZJ00</accession>
<dbReference type="GO" id="GO:0030170">
    <property type="term" value="F:pyridoxal phosphate binding"/>
    <property type="evidence" value="ECO:0007669"/>
    <property type="project" value="InterPro"/>
</dbReference>
<comment type="subcellular location">
    <subcellularLocation>
        <location evidence="1">Mitochondrion</location>
    </subcellularLocation>
</comment>
<dbReference type="GO" id="GO:0004015">
    <property type="term" value="F:adenosylmethionine-8-amino-7-oxononanoate transaminase activity"/>
    <property type="evidence" value="ECO:0007669"/>
    <property type="project" value="TreeGrafter"/>
</dbReference>
<dbReference type="InterPro" id="IPR015421">
    <property type="entry name" value="PyrdxlP-dep_Trfase_major"/>
</dbReference>
<dbReference type="GO" id="GO:0009448">
    <property type="term" value="P:gamma-aminobutyric acid metabolic process"/>
    <property type="evidence" value="ECO:0007669"/>
    <property type="project" value="TreeGrafter"/>
</dbReference>
<dbReference type="InterPro" id="IPR015422">
    <property type="entry name" value="PyrdxlP-dep_Trfase_small"/>
</dbReference>
<evidence type="ECO:0000256" key="6">
    <source>
        <dbReference type="RuleBase" id="RU003560"/>
    </source>
</evidence>
<comment type="caution">
    <text evidence="7">The sequence shown here is derived from an EMBL/GenBank/DDBJ whole genome shotgun (WGS) entry which is preliminary data.</text>
</comment>
<dbReference type="NCBIfam" id="NF004767">
    <property type="entry name" value="PRK06105.1"/>
    <property type="match status" value="1"/>
</dbReference>
<dbReference type="CDD" id="cd00610">
    <property type="entry name" value="OAT_like"/>
    <property type="match status" value="1"/>
</dbReference>
<evidence type="ECO:0000313" key="7">
    <source>
        <dbReference type="EMBL" id="KAI5077289.1"/>
    </source>
</evidence>
<comment type="similarity">
    <text evidence="2 6">Belongs to the class-III pyridoxal-phosphate-dependent aminotransferase family.</text>
</comment>
<reference evidence="7" key="1">
    <citation type="submission" date="2021-01" db="EMBL/GenBank/DDBJ databases">
        <title>Adiantum capillus-veneris genome.</title>
        <authorList>
            <person name="Fang Y."/>
            <person name="Liao Q."/>
        </authorList>
    </citation>
    <scope>NUCLEOTIDE SEQUENCE</scope>
    <source>
        <strain evidence="7">H3</strain>
        <tissue evidence="7">Leaf</tissue>
    </source>
</reference>
<dbReference type="Pfam" id="PF00202">
    <property type="entry name" value="Aminotran_3"/>
    <property type="match status" value="1"/>
</dbReference>